<evidence type="ECO:0000313" key="3">
    <source>
        <dbReference type="Proteomes" id="UP001153076"/>
    </source>
</evidence>
<dbReference type="Proteomes" id="UP001153076">
    <property type="component" value="Unassembled WGS sequence"/>
</dbReference>
<sequence>MKEDTLNEFARATKPMHEKRVLPKENIPALLDFGDSIVDPGNNNEIMLTFIKANFPPYGKDFEDEKATADAPGVKKLLLAYLDPDLQDEELLTGVSFASSACGFDPLTSRIIISGNNVKLMKDQLNMFKAYTTKVKAMVAEEQTNFILGNSVYVVVAGTDDLANTYFSTPFIRDDYDVHSYTDLVRNSASSFIEVHHSIKDRFSIILFNNKLAVELKALGHRLPDSEIVYMDIYSIFLDLIENGINYGFEVVDKGCCGSGAIEVAVFCNLFSTTCDDRTNYHPSERADKIIVDQIVEKYMKHFV</sequence>
<reference evidence="2" key="1">
    <citation type="submission" date="2022-04" db="EMBL/GenBank/DDBJ databases">
        <title>Carnegiea gigantea Genome sequencing and assembly v2.</title>
        <authorList>
            <person name="Copetti D."/>
            <person name="Sanderson M.J."/>
            <person name="Burquez A."/>
            <person name="Wojciechowski M.F."/>
        </authorList>
    </citation>
    <scope>NUCLEOTIDE SEQUENCE</scope>
    <source>
        <strain evidence="2">SGP5-SGP5p</strain>
        <tissue evidence="2">Aerial part</tissue>
    </source>
</reference>
<protein>
    <submittedName>
        <fullName evidence="2">Uncharacterized protein</fullName>
    </submittedName>
</protein>
<evidence type="ECO:0000313" key="2">
    <source>
        <dbReference type="EMBL" id="KAJ8424480.1"/>
    </source>
</evidence>
<dbReference type="InterPro" id="IPR001087">
    <property type="entry name" value="GDSL"/>
</dbReference>
<organism evidence="2 3">
    <name type="scientific">Carnegiea gigantea</name>
    <dbReference type="NCBI Taxonomy" id="171969"/>
    <lineage>
        <taxon>Eukaryota</taxon>
        <taxon>Viridiplantae</taxon>
        <taxon>Streptophyta</taxon>
        <taxon>Embryophyta</taxon>
        <taxon>Tracheophyta</taxon>
        <taxon>Spermatophyta</taxon>
        <taxon>Magnoliopsida</taxon>
        <taxon>eudicotyledons</taxon>
        <taxon>Gunneridae</taxon>
        <taxon>Pentapetalae</taxon>
        <taxon>Caryophyllales</taxon>
        <taxon>Cactineae</taxon>
        <taxon>Cactaceae</taxon>
        <taxon>Cactoideae</taxon>
        <taxon>Echinocereeae</taxon>
        <taxon>Carnegiea</taxon>
    </lineage>
</organism>
<gene>
    <name evidence="2" type="ORF">Cgig2_030688</name>
</gene>
<comment type="similarity">
    <text evidence="1">Belongs to the 'GDSL' lipolytic enzyme family.</text>
</comment>
<dbReference type="Pfam" id="PF00657">
    <property type="entry name" value="Lipase_GDSL"/>
    <property type="match status" value="1"/>
</dbReference>
<dbReference type="PANTHER" id="PTHR45642:SF150">
    <property type="entry name" value="GDSL ESTERASE_LIPASE EXL3"/>
    <property type="match status" value="1"/>
</dbReference>
<keyword evidence="3" id="KW-1185">Reference proteome</keyword>
<dbReference type="Gene3D" id="3.40.50.1110">
    <property type="entry name" value="SGNH hydrolase"/>
    <property type="match status" value="2"/>
</dbReference>
<comment type="caution">
    <text evidence="2">The sequence shown here is derived from an EMBL/GenBank/DDBJ whole genome shotgun (WGS) entry which is preliminary data.</text>
</comment>
<dbReference type="OrthoDB" id="1600564at2759"/>
<proteinExistence type="inferred from homology"/>
<dbReference type="EMBL" id="JAKOGI010001670">
    <property type="protein sequence ID" value="KAJ8424480.1"/>
    <property type="molecule type" value="Genomic_DNA"/>
</dbReference>
<name>A0A9Q1GPV2_9CARY</name>
<dbReference type="AlphaFoldDB" id="A0A9Q1GPV2"/>
<evidence type="ECO:0000256" key="1">
    <source>
        <dbReference type="ARBA" id="ARBA00008668"/>
    </source>
</evidence>
<dbReference type="GO" id="GO:0016788">
    <property type="term" value="F:hydrolase activity, acting on ester bonds"/>
    <property type="evidence" value="ECO:0007669"/>
    <property type="project" value="InterPro"/>
</dbReference>
<accession>A0A9Q1GPV2</accession>
<dbReference type="PANTHER" id="PTHR45642">
    <property type="entry name" value="GDSL ESTERASE/LIPASE EXL3"/>
    <property type="match status" value="1"/>
</dbReference>
<dbReference type="InterPro" id="IPR036514">
    <property type="entry name" value="SGNH_hydro_sf"/>
</dbReference>
<dbReference type="InterPro" id="IPR050592">
    <property type="entry name" value="GDSL_lipolytic_enzyme"/>
</dbReference>